<organism evidence="1 2">
    <name type="scientific">Pyropia yezoensis</name>
    <name type="common">Susabi-nori</name>
    <name type="synonym">Porphyra yezoensis</name>
    <dbReference type="NCBI Taxonomy" id="2788"/>
    <lineage>
        <taxon>Eukaryota</taxon>
        <taxon>Rhodophyta</taxon>
        <taxon>Bangiophyceae</taxon>
        <taxon>Bangiales</taxon>
        <taxon>Bangiaceae</taxon>
        <taxon>Pyropia</taxon>
    </lineage>
</organism>
<dbReference type="Proteomes" id="UP000798662">
    <property type="component" value="Chromosome 1"/>
</dbReference>
<evidence type="ECO:0000313" key="1">
    <source>
        <dbReference type="EMBL" id="KAK1858548.1"/>
    </source>
</evidence>
<name>A0ACC3BKU9_PYRYE</name>
<sequence length="408" mass="43258">MVVVMQTDGQAALSGKLRFIQADSTFGVVAPGGAKEGVAVDAIRSAGKRAFDWDLFNIVAFVQSLNRSVTIFRAMVIGTTADMYEELFEQYFRVAAANGLAAPRISDRESGGGARQQRTPFVSVTMDFETGQHIGCFRALARVFGGQPENYHGRVVGCSVHFKRFLLGPCGNNLDDPFFIHMTRLRESDTDHGIEDVRAELMTTSSACAAQGETRKANIIRWLLQNEPALLAAFPRATGVLGKIELLASYSDTNSRESLNRQTKQVVSEKGASTLLDVVSALSEFDHATMASMTSPGRVVPTGDSQMARMGRAAGRRRRSNAVPATGQPPKPAQRQRRQSPAAASATVPSNRQGSNGLAVAPATATYAGGAALFPASLIAEFQAFLSARARGASGEGGSAGPSAGAIE</sequence>
<gene>
    <name evidence="1" type="ORF">I4F81_001149</name>
</gene>
<evidence type="ECO:0000313" key="2">
    <source>
        <dbReference type="Proteomes" id="UP000798662"/>
    </source>
</evidence>
<proteinExistence type="predicted"/>
<comment type="caution">
    <text evidence="1">The sequence shown here is derived from an EMBL/GenBank/DDBJ whole genome shotgun (WGS) entry which is preliminary data.</text>
</comment>
<dbReference type="EMBL" id="CM020618">
    <property type="protein sequence ID" value="KAK1858548.1"/>
    <property type="molecule type" value="Genomic_DNA"/>
</dbReference>
<protein>
    <submittedName>
        <fullName evidence="1">Uncharacterized protein</fullName>
    </submittedName>
</protein>
<reference evidence="1" key="1">
    <citation type="submission" date="2019-11" db="EMBL/GenBank/DDBJ databases">
        <title>Nori genome reveals adaptations in red seaweeds to the harsh intertidal environment.</title>
        <authorList>
            <person name="Wang D."/>
            <person name="Mao Y."/>
        </authorList>
    </citation>
    <scope>NUCLEOTIDE SEQUENCE</scope>
    <source>
        <tissue evidence="1">Gametophyte</tissue>
    </source>
</reference>
<accession>A0ACC3BKU9</accession>
<keyword evidence="2" id="KW-1185">Reference proteome</keyword>